<protein>
    <submittedName>
        <fullName evidence="2">Uncharacterized protein</fullName>
    </submittedName>
</protein>
<dbReference type="RefSeq" id="XP_008895845.1">
    <property type="nucleotide sequence ID" value="XM_008897597.1"/>
</dbReference>
<reference evidence="3" key="1">
    <citation type="submission" date="2011-12" db="EMBL/GenBank/DDBJ databases">
        <authorList>
            <consortium name="The Broad Institute Genome Sequencing Platform"/>
            <person name="Russ C."/>
            <person name="Tyler B."/>
            <person name="Panabieres F."/>
            <person name="Shan W."/>
            <person name="Tripathy S."/>
            <person name="Grunwald N."/>
            <person name="Machado M."/>
            <person name="Young S.K."/>
            <person name="Zeng Q."/>
            <person name="Gargeya S."/>
            <person name="Fitzgerald M."/>
            <person name="Haas B."/>
            <person name="Abouelleil A."/>
            <person name="Alvarado L."/>
            <person name="Arachchi H.M."/>
            <person name="Berlin A."/>
            <person name="Chapman S.B."/>
            <person name="Gearin G."/>
            <person name="Goldberg J."/>
            <person name="Griggs A."/>
            <person name="Gujja S."/>
            <person name="Hansen M."/>
            <person name="Heiman D."/>
            <person name="Howarth C."/>
            <person name="Larimer J."/>
            <person name="Lui A."/>
            <person name="MacDonald P.J.P."/>
            <person name="McCowen C."/>
            <person name="Montmayeur A."/>
            <person name="Murphy C."/>
            <person name="Neiman D."/>
            <person name="Pearson M."/>
            <person name="Priest M."/>
            <person name="Roberts A."/>
            <person name="Saif S."/>
            <person name="Shea T."/>
            <person name="Sisk P."/>
            <person name="Stolte C."/>
            <person name="Sykes S."/>
            <person name="Wortman J."/>
            <person name="Nusbaum C."/>
            <person name="Birren B."/>
        </authorList>
    </citation>
    <scope>NUCLEOTIDE SEQUENCE [LARGE SCALE GENOMIC DNA]</scope>
    <source>
        <strain evidence="3">INRA-310</strain>
    </source>
</reference>
<dbReference type="VEuPathDB" id="FungiDB:PPTG_03829"/>
<accession>W2R076</accession>
<feature type="compositionally biased region" description="Polar residues" evidence="1">
    <location>
        <begin position="1"/>
        <end position="13"/>
    </location>
</feature>
<name>W2R076_PHYN3</name>
<evidence type="ECO:0000313" key="3">
    <source>
        <dbReference type="Proteomes" id="UP000018817"/>
    </source>
</evidence>
<sequence>MTDQTCNLRTNSGPCGEQEPRPRCWLAEVQQLNERLRRLRPRRTAPRAQERLRRPLRRLPGLLQR</sequence>
<evidence type="ECO:0000313" key="2">
    <source>
        <dbReference type="EMBL" id="ETN18134.1"/>
    </source>
</evidence>
<feature type="region of interest" description="Disordered" evidence="1">
    <location>
        <begin position="38"/>
        <end position="65"/>
    </location>
</feature>
<proteinExistence type="predicted"/>
<feature type="region of interest" description="Disordered" evidence="1">
    <location>
        <begin position="1"/>
        <end position="20"/>
    </location>
</feature>
<gene>
    <name evidence="2" type="ORF">PPTG_03829</name>
</gene>
<dbReference type="AlphaFoldDB" id="W2R076"/>
<dbReference type="Proteomes" id="UP000018817">
    <property type="component" value="Unassembled WGS sequence"/>
</dbReference>
<organism evidence="2 3">
    <name type="scientific">Phytophthora nicotianae (strain INRA-310)</name>
    <name type="common">Phytophthora parasitica</name>
    <dbReference type="NCBI Taxonomy" id="761204"/>
    <lineage>
        <taxon>Eukaryota</taxon>
        <taxon>Sar</taxon>
        <taxon>Stramenopiles</taxon>
        <taxon>Oomycota</taxon>
        <taxon>Peronosporomycetes</taxon>
        <taxon>Peronosporales</taxon>
        <taxon>Peronosporaceae</taxon>
        <taxon>Phytophthora</taxon>
    </lineage>
</organism>
<dbReference type="EMBL" id="KI669566">
    <property type="protein sequence ID" value="ETN18134.1"/>
    <property type="molecule type" value="Genomic_DNA"/>
</dbReference>
<evidence type="ECO:0000256" key="1">
    <source>
        <dbReference type="SAM" id="MobiDB-lite"/>
    </source>
</evidence>
<dbReference type="GeneID" id="20173964"/>
<reference evidence="2 3" key="2">
    <citation type="submission" date="2013-11" db="EMBL/GenBank/DDBJ databases">
        <title>The Genome Sequence of Phytophthora parasitica INRA-310.</title>
        <authorList>
            <consortium name="The Broad Institute Genomics Platform"/>
            <person name="Russ C."/>
            <person name="Tyler B."/>
            <person name="Panabieres F."/>
            <person name="Shan W."/>
            <person name="Tripathy S."/>
            <person name="Grunwald N."/>
            <person name="Machado M."/>
            <person name="Johnson C.S."/>
            <person name="Arredondo F."/>
            <person name="Hong C."/>
            <person name="Coffey M."/>
            <person name="Young S.K."/>
            <person name="Zeng Q."/>
            <person name="Gargeya S."/>
            <person name="Fitzgerald M."/>
            <person name="Abouelleil A."/>
            <person name="Alvarado L."/>
            <person name="Chapman S.B."/>
            <person name="Gainer-Dewar J."/>
            <person name="Goldberg J."/>
            <person name="Griggs A."/>
            <person name="Gujja S."/>
            <person name="Hansen M."/>
            <person name="Howarth C."/>
            <person name="Imamovic A."/>
            <person name="Ireland A."/>
            <person name="Larimer J."/>
            <person name="McCowan C."/>
            <person name="Murphy C."/>
            <person name="Pearson M."/>
            <person name="Poon T.W."/>
            <person name="Priest M."/>
            <person name="Roberts A."/>
            <person name="Saif S."/>
            <person name="Shea T."/>
            <person name="Sykes S."/>
            <person name="Wortman J."/>
            <person name="Nusbaum C."/>
            <person name="Birren B."/>
        </authorList>
    </citation>
    <scope>NUCLEOTIDE SEQUENCE [LARGE SCALE GENOMIC DNA]</scope>
    <source>
        <strain evidence="2 3">INRA-310</strain>
    </source>
</reference>